<dbReference type="GO" id="GO:0005634">
    <property type="term" value="C:nucleus"/>
    <property type="evidence" value="ECO:0007669"/>
    <property type="project" value="TreeGrafter"/>
</dbReference>
<dbReference type="GO" id="GO:0005737">
    <property type="term" value="C:cytoplasm"/>
    <property type="evidence" value="ECO:0007669"/>
    <property type="project" value="TreeGrafter"/>
</dbReference>
<dbReference type="Pfam" id="PF12359">
    <property type="entry name" value="DUF3645"/>
    <property type="match status" value="1"/>
</dbReference>
<gene>
    <name evidence="9" type="ORF">Pmar_PMAR025495</name>
</gene>
<keyword evidence="3" id="KW-0645">Protease</keyword>
<sequence length="907" mass="100362">MTEPTSEDDPEASAGLRWKLAWHIISPLLENIGLLEFCDMKDALEIAENIKKALRRGIEDEWLSDRPHLLLYDRRCYEHLLLPWLCKWTLIWLRSNSVALELTDSALVAFLNGNDDEATSLCRALGDRDVKLLLLARQWLQTILPFLLGKRYLIDYGLLPSSWITPSTSKSRRLLAVPYVGKDRPSATSEFSHPDVLIGFTLLAYRCNGLRMADFKVLLTDSREGMQADVGIPHCRRADCLRWVQWAREAGARVRGFTWDGTPLIDVGKGTEKDTTGTAWRDFDSNIDGNGDDDEMDSIRNSLWPLELVDPRDDNQMEILWRLMRRTSPSATIHYLSNLAFPDALSHTPSVLVASGQELGSPLLFRHRLGFSGTPNDLLPTHMGECQYERGCDGHITATLTDTGIVIGDGGRLATLPPEWTVHDLLKQAASVEGVYALIDCGALITGVSNLHIAQELLRTLPAAAFDAVVFLDDSSDQRLVLERSNNGKAIPLAYSGLDPRRRFTFYDHIHTTGMDIAQPAGSIGMITLGKDTTFRDYAQSAFRMRGLGGTLGQKLTLITTAQAMAETIITVMYVLNNVTMQLQLDARKNRLLTVSDHSMTTMKRDYCTRLGISDVAITCAGPGCNRLAMNDPLRDTRTVSGALIILTKRVVEHQDVDWNGMVVVRARRDGGVWIEPGSKLLRADDKDLSFAKSVGAALLTVEWIVASDAVLGLLDDALDTGRLQELLRASLVREKRIQPSSVEVIYTGTFKSPRALIFSVALIDVLTTSIEAENVTFLTDDLIQGFGIEAGQLTESMVVVKEETLWWSMPAADNRKGTSLHGGGDDDGMFALASTKFGIALCAVLVVLACGLTAARLRPWEDTPAHEDEDDREESEEDVTVVVIEEDNEEIKSIKDPDDVTCASQH</sequence>
<evidence type="ECO:0000259" key="8">
    <source>
        <dbReference type="Pfam" id="PF12359"/>
    </source>
</evidence>
<comment type="catalytic activity">
    <reaction evidence="1">
        <text>Thiol-dependent hydrolysis of ester, thioester, amide, peptide and isopeptide bonds formed by the C-terminal Gly of ubiquitin (a 76-residue protein attached to proteins as an intracellular targeting signal).</text>
        <dbReference type="EC" id="3.4.19.12"/>
    </reaction>
</comment>
<dbReference type="GO" id="GO:0070530">
    <property type="term" value="F:K63-linked polyubiquitin modification-dependent protein binding"/>
    <property type="evidence" value="ECO:0007669"/>
    <property type="project" value="TreeGrafter"/>
</dbReference>
<evidence type="ECO:0000256" key="6">
    <source>
        <dbReference type="ARBA" id="ARBA00022807"/>
    </source>
</evidence>
<organism evidence="10">
    <name type="scientific">Perkinsus marinus (strain ATCC 50983 / TXsc)</name>
    <dbReference type="NCBI Taxonomy" id="423536"/>
    <lineage>
        <taxon>Eukaryota</taxon>
        <taxon>Sar</taxon>
        <taxon>Alveolata</taxon>
        <taxon>Perkinsozoa</taxon>
        <taxon>Perkinsea</taxon>
        <taxon>Perkinsida</taxon>
        <taxon>Perkinsidae</taxon>
        <taxon>Perkinsus</taxon>
    </lineage>
</organism>
<accession>C5LZ80</accession>
<dbReference type="OrthoDB" id="2684236at2759"/>
<feature type="domain" description="DUF3645" evidence="8">
    <location>
        <begin position="170"/>
        <end position="201"/>
    </location>
</feature>
<dbReference type="InterPro" id="IPR051346">
    <property type="entry name" value="OTU_Deubiquitinase"/>
</dbReference>
<keyword evidence="5" id="KW-0378">Hydrolase</keyword>
<dbReference type="InterPro" id="IPR022105">
    <property type="entry name" value="DUF3645"/>
</dbReference>
<dbReference type="AlphaFoldDB" id="C5LZ80"/>
<evidence type="ECO:0000256" key="1">
    <source>
        <dbReference type="ARBA" id="ARBA00000707"/>
    </source>
</evidence>
<feature type="compositionally biased region" description="Acidic residues" evidence="7">
    <location>
        <begin position="868"/>
        <end position="890"/>
    </location>
</feature>
<feature type="region of interest" description="Disordered" evidence="7">
    <location>
        <begin position="862"/>
        <end position="907"/>
    </location>
</feature>
<name>C5LZ80_PERM5</name>
<dbReference type="GO" id="GO:0071947">
    <property type="term" value="P:protein deubiquitination involved in ubiquitin-dependent protein catabolic process"/>
    <property type="evidence" value="ECO:0007669"/>
    <property type="project" value="TreeGrafter"/>
</dbReference>
<dbReference type="PANTHER" id="PTHR13367">
    <property type="entry name" value="UBIQUITIN THIOESTERASE"/>
    <property type="match status" value="1"/>
</dbReference>
<evidence type="ECO:0000256" key="5">
    <source>
        <dbReference type="ARBA" id="ARBA00022801"/>
    </source>
</evidence>
<dbReference type="RefSeq" id="XP_002765157.1">
    <property type="nucleotide sequence ID" value="XM_002765111.1"/>
</dbReference>
<keyword evidence="6" id="KW-0788">Thiol protease</keyword>
<evidence type="ECO:0000313" key="10">
    <source>
        <dbReference type="Proteomes" id="UP000007800"/>
    </source>
</evidence>
<keyword evidence="10" id="KW-1185">Reference proteome</keyword>
<dbReference type="PANTHER" id="PTHR13367:SF28">
    <property type="entry name" value="UBIQUITIN THIOESTERASE ZRANB1"/>
    <property type="match status" value="1"/>
</dbReference>
<evidence type="ECO:0000256" key="7">
    <source>
        <dbReference type="SAM" id="MobiDB-lite"/>
    </source>
</evidence>
<protein>
    <recommendedName>
        <fullName evidence="2">ubiquitinyl hydrolase 1</fullName>
        <ecNumber evidence="2">3.4.19.12</ecNumber>
    </recommendedName>
</protein>
<dbReference type="GO" id="GO:0004843">
    <property type="term" value="F:cysteine-type deubiquitinase activity"/>
    <property type="evidence" value="ECO:0007669"/>
    <property type="project" value="UniProtKB-EC"/>
</dbReference>
<reference evidence="9 10" key="1">
    <citation type="submission" date="2008-07" db="EMBL/GenBank/DDBJ databases">
        <authorList>
            <person name="El-Sayed N."/>
            <person name="Caler E."/>
            <person name="Inman J."/>
            <person name="Amedeo P."/>
            <person name="Hass B."/>
            <person name="Wortman J."/>
        </authorList>
    </citation>
    <scope>NUCLEOTIDE SEQUENCE [LARGE SCALE GENOMIC DNA]</scope>
    <source>
        <strain evidence="10">ATCC 50983 / TXsc</strain>
    </source>
</reference>
<dbReference type="EC" id="3.4.19.12" evidence="2"/>
<dbReference type="Proteomes" id="UP000007800">
    <property type="component" value="Unassembled WGS sequence"/>
</dbReference>
<evidence type="ECO:0000313" key="9">
    <source>
        <dbReference type="EMBL" id="EEQ97874.1"/>
    </source>
</evidence>
<dbReference type="InParanoid" id="C5LZ80"/>
<evidence type="ECO:0000256" key="3">
    <source>
        <dbReference type="ARBA" id="ARBA00022670"/>
    </source>
</evidence>
<evidence type="ECO:0000256" key="4">
    <source>
        <dbReference type="ARBA" id="ARBA00022786"/>
    </source>
</evidence>
<dbReference type="EMBL" id="GG686856">
    <property type="protein sequence ID" value="EEQ97874.1"/>
    <property type="molecule type" value="Genomic_DNA"/>
</dbReference>
<proteinExistence type="predicted"/>
<dbReference type="GeneID" id="9037777"/>
<evidence type="ECO:0000256" key="2">
    <source>
        <dbReference type="ARBA" id="ARBA00012759"/>
    </source>
</evidence>
<keyword evidence="4" id="KW-0833">Ubl conjugation pathway</keyword>